<protein>
    <recommendedName>
        <fullName evidence="2">Pep3/Vps18 beta-propeller domain-containing protein</fullName>
    </recommendedName>
</protein>
<feature type="non-terminal residue" evidence="3">
    <location>
        <position position="1"/>
    </location>
</feature>
<evidence type="ECO:0000313" key="4">
    <source>
        <dbReference type="Proteomes" id="UP000626109"/>
    </source>
</evidence>
<dbReference type="EMBL" id="CAJNNW010025134">
    <property type="protein sequence ID" value="CAE8675712.1"/>
    <property type="molecule type" value="Genomic_DNA"/>
</dbReference>
<evidence type="ECO:0000313" key="3">
    <source>
        <dbReference type="EMBL" id="CAE8675712.1"/>
    </source>
</evidence>
<accession>A0A813JCU5</accession>
<gene>
    <name evidence="3" type="ORF">PGLA2088_LOCUS19507</name>
</gene>
<sequence>MDRMLDQGLFPQSHGDGVDGEGSGPIFTARPVGLERLGVTNGQQRIVGVSAANGSVLAAFQGGDVIRWYPIEDEAGEIDFGKDRCSDVSKVLLEPKGFHALVTNSSGDSWYLNFNSNQAKPLPKLKGHIIE</sequence>
<proteinExistence type="predicted"/>
<dbReference type="Pfam" id="PF05131">
    <property type="entry name" value="Pep3_Vps18"/>
    <property type="match status" value="1"/>
</dbReference>
<name>A0A813JCU5_POLGL</name>
<dbReference type="InterPro" id="IPR007810">
    <property type="entry name" value="Pep3/Vps18_beta-prop"/>
</dbReference>
<comment type="caution">
    <text evidence="3">The sequence shown here is derived from an EMBL/GenBank/DDBJ whole genome shotgun (WGS) entry which is preliminary data.</text>
</comment>
<dbReference type="AlphaFoldDB" id="A0A813JCU5"/>
<dbReference type="Proteomes" id="UP000626109">
    <property type="component" value="Unassembled WGS sequence"/>
</dbReference>
<evidence type="ECO:0000256" key="1">
    <source>
        <dbReference type="SAM" id="MobiDB-lite"/>
    </source>
</evidence>
<organism evidence="3 4">
    <name type="scientific">Polarella glacialis</name>
    <name type="common">Dinoflagellate</name>
    <dbReference type="NCBI Taxonomy" id="89957"/>
    <lineage>
        <taxon>Eukaryota</taxon>
        <taxon>Sar</taxon>
        <taxon>Alveolata</taxon>
        <taxon>Dinophyceae</taxon>
        <taxon>Suessiales</taxon>
        <taxon>Suessiaceae</taxon>
        <taxon>Polarella</taxon>
    </lineage>
</organism>
<reference evidence="3" key="1">
    <citation type="submission" date="2021-02" db="EMBL/GenBank/DDBJ databases">
        <authorList>
            <person name="Dougan E. K."/>
            <person name="Rhodes N."/>
            <person name="Thang M."/>
            <person name="Chan C."/>
        </authorList>
    </citation>
    <scope>NUCLEOTIDE SEQUENCE</scope>
</reference>
<feature type="region of interest" description="Disordered" evidence="1">
    <location>
        <begin position="1"/>
        <end position="25"/>
    </location>
</feature>
<evidence type="ECO:0000259" key="2">
    <source>
        <dbReference type="Pfam" id="PF05131"/>
    </source>
</evidence>
<feature type="domain" description="Pep3/Vps18 beta-propeller" evidence="2">
    <location>
        <begin position="43"/>
        <end position="131"/>
    </location>
</feature>